<dbReference type="InterPro" id="IPR002935">
    <property type="entry name" value="SAM_O-MeTrfase"/>
</dbReference>
<keyword evidence="2" id="KW-0808">Transferase</keyword>
<evidence type="ECO:0000313" key="5">
    <source>
        <dbReference type="Proteomes" id="UP001165124"/>
    </source>
</evidence>
<dbReference type="InterPro" id="IPR029063">
    <property type="entry name" value="SAM-dependent_MTases_sf"/>
</dbReference>
<evidence type="ECO:0000256" key="1">
    <source>
        <dbReference type="ARBA" id="ARBA00022603"/>
    </source>
</evidence>
<dbReference type="PANTHER" id="PTHR43167:SF1">
    <property type="entry name" value="PUTATIVE (AFU_ORTHOLOGUE AFUA_6G01830)-RELATED"/>
    <property type="match status" value="1"/>
</dbReference>
<dbReference type="Pfam" id="PF13578">
    <property type="entry name" value="Methyltransf_24"/>
    <property type="match status" value="1"/>
</dbReference>
<comment type="caution">
    <text evidence="4">The sequence shown here is derived from an EMBL/GenBank/DDBJ whole genome shotgun (WGS) entry which is preliminary data.</text>
</comment>
<dbReference type="EMBL" id="BSRZ01000002">
    <property type="protein sequence ID" value="GLW63303.1"/>
    <property type="molecule type" value="Genomic_DNA"/>
</dbReference>
<proteinExistence type="predicted"/>
<dbReference type="SUPFAM" id="SSF53335">
    <property type="entry name" value="S-adenosyl-L-methionine-dependent methyltransferases"/>
    <property type="match status" value="1"/>
</dbReference>
<keyword evidence="5" id="KW-1185">Reference proteome</keyword>
<dbReference type="PROSITE" id="PS51682">
    <property type="entry name" value="SAM_OMT_I"/>
    <property type="match status" value="1"/>
</dbReference>
<organism evidence="4 5">
    <name type="scientific">Actinomadura rubrobrunea</name>
    <dbReference type="NCBI Taxonomy" id="115335"/>
    <lineage>
        <taxon>Bacteria</taxon>
        <taxon>Bacillati</taxon>
        <taxon>Actinomycetota</taxon>
        <taxon>Actinomycetes</taxon>
        <taxon>Streptosporangiales</taxon>
        <taxon>Thermomonosporaceae</taxon>
        <taxon>Actinomadura</taxon>
    </lineage>
</organism>
<dbReference type="RefSeq" id="WP_067915234.1">
    <property type="nucleotide sequence ID" value="NZ_BSRZ01000002.1"/>
</dbReference>
<reference evidence="4" key="1">
    <citation type="submission" date="2023-02" db="EMBL/GenBank/DDBJ databases">
        <title>Actinomadura rubrobrunea NBRC 14622.</title>
        <authorList>
            <person name="Ichikawa N."/>
            <person name="Sato H."/>
            <person name="Tonouchi N."/>
        </authorList>
    </citation>
    <scope>NUCLEOTIDE SEQUENCE</scope>
    <source>
        <strain evidence="4">NBRC 14622</strain>
    </source>
</reference>
<protein>
    <submittedName>
        <fullName evidence="4">O-methyltransferase, family 3</fullName>
    </submittedName>
</protein>
<evidence type="ECO:0000256" key="3">
    <source>
        <dbReference type="ARBA" id="ARBA00022691"/>
    </source>
</evidence>
<accession>A0A9W6UUX0</accession>
<keyword evidence="3" id="KW-0949">S-adenosyl-L-methionine</keyword>
<keyword evidence="1" id="KW-0489">Methyltransferase</keyword>
<evidence type="ECO:0000256" key="2">
    <source>
        <dbReference type="ARBA" id="ARBA00022679"/>
    </source>
</evidence>
<sequence>MTYANTLADPRVAHALDRMFAAADRDKEALAAADLDAFAAMTAHERADAASDVYMPVSEAGGRLLYSLVRAVRPSTVVEFGTSFGISTLFLAAAVRDNGTGRVVTTELSPDKAAAARRTFAETGLDDVITLLEGDALETLAALDEPAGFVLLDGWKELYLPVLRVLEPRLAPGTLVVGDDVTMPDVAPYLEYVRDPANGYHSATFPVEDGMEISCRL</sequence>
<dbReference type="GO" id="GO:0032259">
    <property type="term" value="P:methylation"/>
    <property type="evidence" value="ECO:0007669"/>
    <property type="project" value="UniProtKB-KW"/>
</dbReference>
<name>A0A9W6UUX0_9ACTN</name>
<dbReference type="AlphaFoldDB" id="A0A9W6UUX0"/>
<dbReference type="CDD" id="cd02440">
    <property type="entry name" value="AdoMet_MTases"/>
    <property type="match status" value="1"/>
</dbReference>
<dbReference type="Gene3D" id="3.40.50.150">
    <property type="entry name" value="Vaccinia Virus protein VP39"/>
    <property type="match status" value="1"/>
</dbReference>
<dbReference type="GO" id="GO:0008171">
    <property type="term" value="F:O-methyltransferase activity"/>
    <property type="evidence" value="ECO:0007669"/>
    <property type="project" value="InterPro"/>
</dbReference>
<evidence type="ECO:0000313" key="4">
    <source>
        <dbReference type="EMBL" id="GLW63303.1"/>
    </source>
</evidence>
<dbReference type="PANTHER" id="PTHR43167">
    <property type="entry name" value="PUTATIVE (AFU_ORTHOLOGUE AFUA_6G01830)-RELATED"/>
    <property type="match status" value="1"/>
</dbReference>
<dbReference type="Proteomes" id="UP001165124">
    <property type="component" value="Unassembled WGS sequence"/>
</dbReference>
<gene>
    <name evidence="4" type="ORF">Arub01_15470</name>
</gene>